<keyword evidence="3" id="KW-1185">Reference proteome</keyword>
<gene>
    <name evidence="2" type="ORF">OC842_007404</name>
</gene>
<evidence type="ECO:0000313" key="2">
    <source>
        <dbReference type="EMBL" id="KAK0519575.1"/>
    </source>
</evidence>
<feature type="region of interest" description="Disordered" evidence="1">
    <location>
        <begin position="491"/>
        <end position="518"/>
    </location>
</feature>
<proteinExistence type="predicted"/>
<sequence length="910" mass="98970">MHPAMDCAMEAQTGQQSRANMESDIILVADGSKAPAPMDLDTAPVQENEVLTGKEVNEQKVEKKTTVRAAPVREVLVKAADGEETGSPRAIWLPDPSVPIKGRLQAWAKFEVWVNSLGQLTPGLRLIDSPTIMRPLPSSISSDSLPPFLEMDPDTQGYKTKHDVIAMMRVFGLPPEVVLMIMTAACTSQPDWINLCRGFIGRQGVVPAYIAKIGPLFFTPAWEVKGEGLRRLMPRVSDHGYGKQASVVEVCKRTLVLPEVATSLSTAVKMWQEHGWGESQHASVDVIGDRLLGAYHAETWVWGTRITPVVTRFLERATEMISLVRKATHLRMLDLRLGIWALYDAVEEAAFYFGPQQLYELTAGLPELHTISLVLDLKKWASNERHNEDLTIKVEHAIGFQPCPDSLPPSVAHKKIRFLRIVVPDAELTVDPAFLLDCLEDVTHFELVCRHLDTRVSALELLYLVAQRFGTTLETLRVVIMDDNSTGQVLSAASGQTTQPSASTAQWTPYDDDDDDSDEEFYARYQSQAAQLGPSPANAAPVGPHGPVVPAHPAIGAGNAAPAQASSGAAPASAAPVEWYKQSQTYEGKVRLPRLRGFHLECRRLDLNLFRRFELTEVTHFVMRTENKWFNSSLTPMPDGALRSVKVGALGTFTNKKEALEAYRFCFGFRHDEPLACGDFALYGRNAELLGDWAGWLNLPHTATLTKHVAPVRMSYTYEQILRREAQLRSGKAKPPSKSSAALFSAGPSTSTGSSQLPAGPSGTVALNTVARGTMVAAGIGASVTGGTMVAAGTTCKRLSVAQRTDALLETRHGRTIAACAMRLGTTSHERQYATADDIAPGSRTSGPGTAAGSATGHRSAVRQGVLGAVRAVWPPSARIQMAHFSNVITRTRENRIIRAGRSTGSWAGD</sequence>
<accession>A0AAN6JGZ1</accession>
<feature type="region of interest" description="Disordered" evidence="1">
    <location>
        <begin position="837"/>
        <end position="859"/>
    </location>
</feature>
<evidence type="ECO:0000256" key="1">
    <source>
        <dbReference type="SAM" id="MobiDB-lite"/>
    </source>
</evidence>
<comment type="caution">
    <text evidence="2">The sequence shown here is derived from an EMBL/GenBank/DDBJ whole genome shotgun (WGS) entry which is preliminary data.</text>
</comment>
<feature type="compositionally biased region" description="Low complexity" evidence="1">
    <location>
        <begin position="536"/>
        <end position="567"/>
    </location>
</feature>
<dbReference type="EMBL" id="JAPDMQ010000953">
    <property type="protein sequence ID" value="KAK0519575.1"/>
    <property type="molecule type" value="Genomic_DNA"/>
</dbReference>
<name>A0AAN6JGZ1_9BASI</name>
<feature type="region of interest" description="Disordered" evidence="1">
    <location>
        <begin position="532"/>
        <end position="567"/>
    </location>
</feature>
<protein>
    <submittedName>
        <fullName evidence="2">Uncharacterized protein</fullName>
    </submittedName>
</protein>
<feature type="compositionally biased region" description="Low complexity" evidence="1">
    <location>
        <begin position="842"/>
        <end position="857"/>
    </location>
</feature>
<feature type="compositionally biased region" description="Low complexity" evidence="1">
    <location>
        <begin position="733"/>
        <end position="742"/>
    </location>
</feature>
<feature type="region of interest" description="Disordered" evidence="1">
    <location>
        <begin position="728"/>
        <end position="761"/>
    </location>
</feature>
<organism evidence="2 3">
    <name type="scientific">Tilletia horrida</name>
    <dbReference type="NCBI Taxonomy" id="155126"/>
    <lineage>
        <taxon>Eukaryota</taxon>
        <taxon>Fungi</taxon>
        <taxon>Dikarya</taxon>
        <taxon>Basidiomycota</taxon>
        <taxon>Ustilaginomycotina</taxon>
        <taxon>Exobasidiomycetes</taxon>
        <taxon>Tilletiales</taxon>
        <taxon>Tilletiaceae</taxon>
        <taxon>Tilletia</taxon>
    </lineage>
</organism>
<feature type="compositionally biased region" description="Polar residues" evidence="1">
    <location>
        <begin position="747"/>
        <end position="757"/>
    </location>
</feature>
<dbReference type="Proteomes" id="UP001176521">
    <property type="component" value="Unassembled WGS sequence"/>
</dbReference>
<reference evidence="2" key="1">
    <citation type="journal article" date="2023" name="PhytoFront">
        <title>Draft Genome Resources of Seven Strains of Tilletia horrida, Causal Agent of Kernel Smut of Rice.</title>
        <authorList>
            <person name="Khanal S."/>
            <person name="Antony Babu S."/>
            <person name="Zhou X.G."/>
        </authorList>
    </citation>
    <scope>NUCLEOTIDE SEQUENCE</scope>
    <source>
        <strain evidence="2">TX3</strain>
    </source>
</reference>
<evidence type="ECO:0000313" key="3">
    <source>
        <dbReference type="Proteomes" id="UP001176521"/>
    </source>
</evidence>
<feature type="compositionally biased region" description="Polar residues" evidence="1">
    <location>
        <begin position="491"/>
        <end position="507"/>
    </location>
</feature>
<dbReference type="AlphaFoldDB" id="A0AAN6JGZ1"/>